<dbReference type="OrthoDB" id="5511684at2759"/>
<feature type="compositionally biased region" description="Polar residues" evidence="1">
    <location>
        <begin position="55"/>
        <end position="65"/>
    </location>
</feature>
<name>A0A5C5FQ26_9BASI</name>
<keyword evidence="2" id="KW-0812">Transmembrane</keyword>
<keyword evidence="4" id="KW-1185">Reference proteome</keyword>
<dbReference type="STRING" id="5288.A0A5C5FQ26"/>
<gene>
    <name evidence="3" type="ORF">DMC30DRAFT_39391</name>
</gene>
<dbReference type="EMBL" id="SOZI01000124">
    <property type="protein sequence ID" value="TNY18725.1"/>
    <property type="molecule type" value="Genomic_DNA"/>
</dbReference>
<dbReference type="PANTHER" id="PTHR14256:SF1">
    <property type="entry name" value="GEO09626P1"/>
    <property type="match status" value="1"/>
</dbReference>
<feature type="compositionally biased region" description="Basic and acidic residues" evidence="1">
    <location>
        <begin position="73"/>
        <end position="83"/>
    </location>
</feature>
<reference evidence="3 4" key="1">
    <citation type="submission" date="2019-03" db="EMBL/GenBank/DDBJ databases">
        <title>Rhodosporidium diobovatum UCD-FST 08-225 genome sequencing, assembly, and annotation.</title>
        <authorList>
            <person name="Fakankun I.U."/>
            <person name="Fristensky B."/>
            <person name="Levin D.B."/>
        </authorList>
    </citation>
    <scope>NUCLEOTIDE SEQUENCE [LARGE SCALE GENOMIC DNA]</scope>
    <source>
        <strain evidence="3 4">UCD-FST 08-225</strain>
    </source>
</reference>
<protein>
    <submittedName>
        <fullName evidence="3">NADH-ubiquinone reductase complex 1 MLRQ subunit-domain-containing protein</fullName>
    </submittedName>
</protein>
<dbReference type="PANTHER" id="PTHR14256">
    <property type="entry name" value="NADH-UBIQUINONE OXIDOREDUCTASE MLRQ SUBUNIT"/>
    <property type="match status" value="1"/>
</dbReference>
<keyword evidence="2" id="KW-1133">Transmembrane helix</keyword>
<dbReference type="Pfam" id="PF06522">
    <property type="entry name" value="B12D"/>
    <property type="match status" value="1"/>
</dbReference>
<evidence type="ECO:0000313" key="4">
    <source>
        <dbReference type="Proteomes" id="UP000311382"/>
    </source>
</evidence>
<accession>A0A5C5FQ26</accession>
<organism evidence="3 4">
    <name type="scientific">Rhodotorula diobovata</name>
    <dbReference type="NCBI Taxonomy" id="5288"/>
    <lineage>
        <taxon>Eukaryota</taxon>
        <taxon>Fungi</taxon>
        <taxon>Dikarya</taxon>
        <taxon>Basidiomycota</taxon>
        <taxon>Pucciniomycotina</taxon>
        <taxon>Microbotryomycetes</taxon>
        <taxon>Sporidiobolales</taxon>
        <taxon>Sporidiobolaceae</taxon>
        <taxon>Rhodotorula</taxon>
    </lineage>
</organism>
<comment type="caution">
    <text evidence="3">The sequence shown here is derived from an EMBL/GenBank/DDBJ whole genome shotgun (WGS) entry which is preliminary data.</text>
</comment>
<feature type="compositionally biased region" description="Basic and acidic residues" evidence="1">
    <location>
        <begin position="120"/>
        <end position="129"/>
    </location>
</feature>
<evidence type="ECO:0000256" key="1">
    <source>
        <dbReference type="SAM" id="MobiDB-lite"/>
    </source>
</evidence>
<keyword evidence="3" id="KW-0830">Ubiquinone</keyword>
<dbReference type="Proteomes" id="UP000311382">
    <property type="component" value="Unassembled WGS sequence"/>
</dbReference>
<evidence type="ECO:0000313" key="3">
    <source>
        <dbReference type="EMBL" id="TNY18725.1"/>
    </source>
</evidence>
<feature type="transmembrane region" description="Helical" evidence="2">
    <location>
        <begin position="17"/>
        <end position="36"/>
    </location>
</feature>
<dbReference type="AlphaFoldDB" id="A0A5C5FQ26"/>
<evidence type="ECO:0000256" key="2">
    <source>
        <dbReference type="SAM" id="Phobius"/>
    </source>
</evidence>
<proteinExistence type="predicted"/>
<dbReference type="InterPro" id="IPR010530">
    <property type="entry name" value="B12D"/>
</dbReference>
<feature type="region of interest" description="Disordered" evidence="1">
    <location>
        <begin position="41"/>
        <end position="147"/>
    </location>
</feature>
<keyword evidence="2" id="KW-0472">Membrane</keyword>
<sequence length="147" mass="16031">MTSVVRLLRREPALQPLAFAVGGGLVAAVGIATHYLRSSPDVSINKKGRPEPWNDVQQGQNTKFHSYNPDFWAARKDHPDPRAMFRSPADAETAHSFAASDSSAVRQAKDHAAAAARQETMARFEREGQQDSVAAKLGLDGQRAVEH</sequence>